<gene>
    <name evidence="1" type="ORF">Tci_928427</name>
</gene>
<evidence type="ECO:0000313" key="1">
    <source>
        <dbReference type="EMBL" id="GFD56458.1"/>
    </source>
</evidence>
<reference evidence="1" key="1">
    <citation type="journal article" date="2019" name="Sci. Rep.">
        <title>Draft genome of Tanacetum cinerariifolium, the natural source of mosquito coil.</title>
        <authorList>
            <person name="Yamashiro T."/>
            <person name="Shiraishi A."/>
            <person name="Satake H."/>
            <person name="Nakayama K."/>
        </authorList>
    </citation>
    <scope>NUCLEOTIDE SEQUENCE</scope>
</reference>
<organism evidence="1">
    <name type="scientific">Tanacetum cinerariifolium</name>
    <name type="common">Dalmatian daisy</name>
    <name type="synonym">Chrysanthemum cinerariifolium</name>
    <dbReference type="NCBI Taxonomy" id="118510"/>
    <lineage>
        <taxon>Eukaryota</taxon>
        <taxon>Viridiplantae</taxon>
        <taxon>Streptophyta</taxon>
        <taxon>Embryophyta</taxon>
        <taxon>Tracheophyta</taxon>
        <taxon>Spermatophyta</taxon>
        <taxon>Magnoliopsida</taxon>
        <taxon>eudicotyledons</taxon>
        <taxon>Gunneridae</taxon>
        <taxon>Pentapetalae</taxon>
        <taxon>asterids</taxon>
        <taxon>campanulids</taxon>
        <taxon>Asterales</taxon>
        <taxon>Asteraceae</taxon>
        <taxon>Asteroideae</taxon>
        <taxon>Anthemideae</taxon>
        <taxon>Anthemidinae</taxon>
        <taxon>Tanacetum</taxon>
    </lineage>
</organism>
<accession>A0A699XEP8</accession>
<protein>
    <submittedName>
        <fullName evidence="1">Uncharacterized protein</fullName>
    </submittedName>
</protein>
<comment type="caution">
    <text evidence="1">The sequence shown here is derived from an EMBL/GenBank/DDBJ whole genome shotgun (WGS) entry which is preliminary data.</text>
</comment>
<dbReference type="EMBL" id="BKCJ011829647">
    <property type="protein sequence ID" value="GFD56458.1"/>
    <property type="molecule type" value="Genomic_DNA"/>
</dbReference>
<sequence length="89" mass="9834">SSNRAISPRAAKPQKINAANAELIADNAVTAAAETRKRSLSLRKPKKVEEQIPGMLIKVRRRVENVGDSADTFRAYSERYVCGITYPAF</sequence>
<name>A0A699XEP8_TANCI</name>
<dbReference type="AlphaFoldDB" id="A0A699XEP8"/>
<feature type="non-terminal residue" evidence="1">
    <location>
        <position position="1"/>
    </location>
</feature>
<proteinExistence type="predicted"/>